<dbReference type="PANTHER" id="PTHR34235:SF1">
    <property type="entry name" value="SLR0416 PROTEIN"/>
    <property type="match status" value="1"/>
</dbReference>
<gene>
    <name evidence="1" type="ORF">H6F41_09350</name>
</gene>
<protein>
    <submittedName>
        <fullName evidence="1">DUF29 family protein</fullName>
    </submittedName>
</protein>
<dbReference type="EMBL" id="JACJQB010000015">
    <property type="protein sequence ID" value="MBD2188349.1"/>
    <property type="molecule type" value="Genomic_DNA"/>
</dbReference>
<dbReference type="PANTHER" id="PTHR34235">
    <property type="entry name" value="SLR1203 PROTEIN-RELATED"/>
    <property type="match status" value="1"/>
</dbReference>
<name>A0ABR7ZXT6_9CYAN</name>
<organism evidence="1 2">
    <name type="scientific">Pseudanabaena mucicola FACHB-723</name>
    <dbReference type="NCBI Taxonomy" id="2692860"/>
    <lineage>
        <taxon>Bacteria</taxon>
        <taxon>Bacillati</taxon>
        <taxon>Cyanobacteriota</taxon>
        <taxon>Cyanophyceae</taxon>
        <taxon>Pseudanabaenales</taxon>
        <taxon>Pseudanabaenaceae</taxon>
        <taxon>Pseudanabaena</taxon>
    </lineage>
</organism>
<keyword evidence="2" id="KW-1185">Reference proteome</keyword>
<comment type="caution">
    <text evidence="1">The sequence shown here is derived from an EMBL/GenBank/DDBJ whole genome shotgun (WGS) entry which is preliminary data.</text>
</comment>
<sequence>MEELMTLKELLVCGDIPAAMVLVEEMTEMSKDDKISKIFSYSIILLVHLIKQKVEKRSTRSWDLSIYNSIVQIRRTNQRRKAKGTYLSKLELTETLAEAYNIALANAAIEAFEGRYEADELAAMCDRDEILADAVKLIEQESVD</sequence>
<evidence type="ECO:0000313" key="2">
    <source>
        <dbReference type="Proteomes" id="UP000642094"/>
    </source>
</evidence>
<dbReference type="Pfam" id="PF01724">
    <property type="entry name" value="DUF29"/>
    <property type="match status" value="1"/>
</dbReference>
<reference evidence="1 2" key="1">
    <citation type="journal article" date="2020" name="ISME J.">
        <title>Comparative genomics reveals insights into cyanobacterial evolution and habitat adaptation.</title>
        <authorList>
            <person name="Chen M.Y."/>
            <person name="Teng W.K."/>
            <person name="Zhao L."/>
            <person name="Hu C.X."/>
            <person name="Zhou Y.K."/>
            <person name="Han B.P."/>
            <person name="Song L.R."/>
            <person name="Shu W.S."/>
        </authorList>
    </citation>
    <scope>NUCLEOTIDE SEQUENCE [LARGE SCALE GENOMIC DNA]</scope>
    <source>
        <strain evidence="1 2">FACHB-723</strain>
    </source>
</reference>
<evidence type="ECO:0000313" key="1">
    <source>
        <dbReference type="EMBL" id="MBD2188349.1"/>
    </source>
</evidence>
<dbReference type="Gene3D" id="1.20.1220.20">
    <property type="entry name" value="Uncharcterised protein PF01724"/>
    <property type="match status" value="1"/>
</dbReference>
<accession>A0ABR7ZXT6</accession>
<dbReference type="Proteomes" id="UP000642094">
    <property type="component" value="Unassembled WGS sequence"/>
</dbReference>
<dbReference type="InterPro" id="IPR002636">
    <property type="entry name" value="DUF29"/>
</dbReference>
<dbReference type="RefSeq" id="WP_190403206.1">
    <property type="nucleotide sequence ID" value="NZ_JACJQB010000015.1"/>
</dbReference>
<proteinExistence type="predicted"/>